<organism evidence="1 2">
    <name type="scientific">Meganyctiphanes norvegica</name>
    <name type="common">Northern krill</name>
    <name type="synonym">Thysanopoda norvegica</name>
    <dbReference type="NCBI Taxonomy" id="48144"/>
    <lineage>
        <taxon>Eukaryota</taxon>
        <taxon>Metazoa</taxon>
        <taxon>Ecdysozoa</taxon>
        <taxon>Arthropoda</taxon>
        <taxon>Crustacea</taxon>
        <taxon>Multicrustacea</taxon>
        <taxon>Malacostraca</taxon>
        <taxon>Eumalacostraca</taxon>
        <taxon>Eucarida</taxon>
        <taxon>Euphausiacea</taxon>
        <taxon>Euphausiidae</taxon>
        <taxon>Meganyctiphanes</taxon>
    </lineage>
</organism>
<name>A0AAV2S641_MEGNR</name>
<keyword evidence="2" id="KW-1185">Reference proteome</keyword>
<reference evidence="1 2" key="1">
    <citation type="submission" date="2024-05" db="EMBL/GenBank/DDBJ databases">
        <authorList>
            <person name="Wallberg A."/>
        </authorList>
    </citation>
    <scope>NUCLEOTIDE SEQUENCE [LARGE SCALE GENOMIC DNA]</scope>
</reference>
<dbReference type="SUPFAM" id="SSF56436">
    <property type="entry name" value="C-type lectin-like"/>
    <property type="match status" value="1"/>
</dbReference>
<proteinExistence type="predicted"/>
<evidence type="ECO:0008006" key="3">
    <source>
        <dbReference type="Google" id="ProtNLM"/>
    </source>
</evidence>
<dbReference type="Proteomes" id="UP001497623">
    <property type="component" value="Unassembled WGS sequence"/>
</dbReference>
<dbReference type="CDD" id="cd00037">
    <property type="entry name" value="CLECT"/>
    <property type="match status" value="1"/>
</dbReference>
<comment type="caution">
    <text evidence="1">The sequence shown here is derived from an EMBL/GenBank/DDBJ whole genome shotgun (WGS) entry which is preliminary data.</text>
</comment>
<sequence length="274" mass="30482">MLSLLEEKLPNDVDNQLSDIVDAMDQINSTIGSTVSTQVSSKHEILGKLSDLGDKQSYIFLNTFSGVNTTLSQMQYTSKDIENKLVSIKNITEKLELEAVAFRECCSCSKTLQEDSLREVHDMSTTESMEYNTIEALLQKECPEASGFFTVPGSSQCYKKFSGLNFEEADANCKAEGLLFAKPKNPLLLRNYLHETYGSTFYWVAARGDSTGFKWQRDGSYLMPSSLLWHAGAYSTSSGSSHCLVLCATDFYMKSDPVSPYGYGSCTDRLPSYM</sequence>
<gene>
    <name evidence="1" type="ORF">MNOR_LOCUS32703</name>
</gene>
<evidence type="ECO:0000313" key="2">
    <source>
        <dbReference type="Proteomes" id="UP001497623"/>
    </source>
</evidence>
<dbReference type="InterPro" id="IPR016187">
    <property type="entry name" value="CTDL_fold"/>
</dbReference>
<dbReference type="AlphaFoldDB" id="A0AAV2S641"/>
<dbReference type="EMBL" id="CAXKWB010045072">
    <property type="protein sequence ID" value="CAL4161933.1"/>
    <property type="molecule type" value="Genomic_DNA"/>
</dbReference>
<accession>A0AAV2S641</accession>
<evidence type="ECO:0000313" key="1">
    <source>
        <dbReference type="EMBL" id="CAL4161933.1"/>
    </source>
</evidence>
<dbReference type="InterPro" id="IPR016186">
    <property type="entry name" value="C-type_lectin-like/link_sf"/>
</dbReference>
<dbReference type="Gene3D" id="3.10.100.10">
    <property type="entry name" value="Mannose-Binding Protein A, subunit A"/>
    <property type="match status" value="1"/>
</dbReference>
<protein>
    <recommendedName>
        <fullName evidence="3">C-type lectin domain-containing protein</fullName>
    </recommendedName>
</protein>